<feature type="compositionally biased region" description="Low complexity" evidence="4">
    <location>
        <begin position="274"/>
        <end position="286"/>
    </location>
</feature>
<evidence type="ECO:0000259" key="5">
    <source>
        <dbReference type="PROSITE" id="PS50206"/>
    </source>
</evidence>
<dbReference type="SUPFAM" id="SSF69572">
    <property type="entry name" value="Activating enzymes of the ubiquitin-like proteins"/>
    <property type="match status" value="1"/>
</dbReference>
<keyword evidence="1 6" id="KW-0808">Transferase</keyword>
<sequence length="405" mass="42541">MPLPPLVPPAAPLTADQARRYSRQLLLPQIGELGQRRLLAARVCVIGAGGLGAPALLYLAAAGVGTLGIVDDDVVETSNLQRQVIHGESDVGRPKVASAAASIGRLAASVRVISHPERLTSENAHTILGGYDLVLDGSDNFATRYLVADTCAELGLPLVWASILRFDAQVSVFWSTPPAESGIAGVQLRDLFAMQPTDAGAESCETAGVLGALCGQVGSIMAGEAIKLITGAGTPLLGRVLVLDALTARWTEVPLRPSQVDAARRHPITPARPPASAASCSAPSAPTPTAKLSVELSVELLERRLAAREHGSDDFLLIDVREPDEHARGTIDGSVLLPLADILTESGRSVLLRHRPVIVYCLHEGRARQAARALMVDGFDSVCVLEGGYANWSEHRPPTAPGVAE</sequence>
<feature type="domain" description="Rhodanese" evidence="5">
    <location>
        <begin position="311"/>
        <end position="401"/>
    </location>
</feature>
<dbReference type="SUPFAM" id="SSF52821">
    <property type="entry name" value="Rhodanese/Cell cycle control phosphatase"/>
    <property type="match status" value="1"/>
</dbReference>
<dbReference type="EMBL" id="JACCFM010000001">
    <property type="protein sequence ID" value="NYJ21384.1"/>
    <property type="molecule type" value="Genomic_DNA"/>
</dbReference>
<protein>
    <submittedName>
        <fullName evidence="6">Adenylyltransferase/sulfurtransferase</fullName>
    </submittedName>
</protein>
<dbReference type="GO" id="GO:0008146">
    <property type="term" value="F:sulfotransferase activity"/>
    <property type="evidence" value="ECO:0007669"/>
    <property type="project" value="TreeGrafter"/>
</dbReference>
<keyword evidence="6" id="KW-0548">Nucleotidyltransferase</keyword>
<dbReference type="PANTHER" id="PTHR10953">
    <property type="entry name" value="UBIQUITIN-ACTIVATING ENZYME E1"/>
    <property type="match status" value="1"/>
</dbReference>
<evidence type="ECO:0000313" key="6">
    <source>
        <dbReference type="EMBL" id="NYJ21384.1"/>
    </source>
</evidence>
<evidence type="ECO:0000313" key="7">
    <source>
        <dbReference type="Proteomes" id="UP000537260"/>
    </source>
</evidence>
<feature type="region of interest" description="Disordered" evidence="4">
    <location>
        <begin position="264"/>
        <end position="286"/>
    </location>
</feature>
<gene>
    <name evidence="6" type="ORF">HNR05_003175</name>
</gene>
<name>A0A7Z0EGS9_9MICO</name>
<evidence type="ECO:0000256" key="1">
    <source>
        <dbReference type="ARBA" id="ARBA00022679"/>
    </source>
</evidence>
<dbReference type="PROSITE" id="PS50206">
    <property type="entry name" value="RHODANESE_3"/>
    <property type="match status" value="1"/>
</dbReference>
<organism evidence="6 7">
    <name type="scientific">Glaciibacter psychrotolerans</name>
    <dbReference type="NCBI Taxonomy" id="670054"/>
    <lineage>
        <taxon>Bacteria</taxon>
        <taxon>Bacillati</taxon>
        <taxon>Actinomycetota</taxon>
        <taxon>Actinomycetes</taxon>
        <taxon>Micrococcales</taxon>
        <taxon>Microbacteriaceae</taxon>
        <taxon>Glaciibacter</taxon>
    </lineage>
</organism>
<dbReference type="SMART" id="SM00450">
    <property type="entry name" value="RHOD"/>
    <property type="match status" value="1"/>
</dbReference>
<dbReference type="Pfam" id="PF00899">
    <property type="entry name" value="ThiF"/>
    <property type="match status" value="1"/>
</dbReference>
<dbReference type="Pfam" id="PF00581">
    <property type="entry name" value="Rhodanese"/>
    <property type="match status" value="1"/>
</dbReference>
<dbReference type="Gene3D" id="3.40.250.10">
    <property type="entry name" value="Rhodanese-like domain"/>
    <property type="match status" value="1"/>
</dbReference>
<keyword evidence="7" id="KW-1185">Reference proteome</keyword>
<dbReference type="Gene3D" id="3.40.50.720">
    <property type="entry name" value="NAD(P)-binding Rossmann-like Domain"/>
    <property type="match status" value="1"/>
</dbReference>
<evidence type="ECO:0000256" key="2">
    <source>
        <dbReference type="ARBA" id="ARBA00022741"/>
    </source>
</evidence>
<dbReference type="FunFam" id="3.40.50.720:FF:000033">
    <property type="entry name" value="Adenylyltransferase and sulfurtransferase MOCS3"/>
    <property type="match status" value="1"/>
</dbReference>
<dbReference type="GO" id="GO:0004792">
    <property type="term" value="F:thiosulfate-cyanide sulfurtransferase activity"/>
    <property type="evidence" value="ECO:0007669"/>
    <property type="project" value="TreeGrafter"/>
</dbReference>
<dbReference type="InterPro" id="IPR000594">
    <property type="entry name" value="ThiF_NAD_FAD-bd"/>
</dbReference>
<dbReference type="InterPro" id="IPR001763">
    <property type="entry name" value="Rhodanese-like_dom"/>
</dbReference>
<dbReference type="InterPro" id="IPR035985">
    <property type="entry name" value="Ubiquitin-activating_enz"/>
</dbReference>
<dbReference type="InterPro" id="IPR045886">
    <property type="entry name" value="ThiF/MoeB/HesA"/>
</dbReference>
<keyword evidence="3" id="KW-0067">ATP-binding</keyword>
<comment type="caution">
    <text evidence="6">The sequence shown here is derived from an EMBL/GenBank/DDBJ whole genome shotgun (WGS) entry which is preliminary data.</text>
</comment>
<dbReference type="GO" id="GO:0005829">
    <property type="term" value="C:cytosol"/>
    <property type="evidence" value="ECO:0007669"/>
    <property type="project" value="TreeGrafter"/>
</dbReference>
<dbReference type="Proteomes" id="UP000537260">
    <property type="component" value="Unassembled WGS sequence"/>
</dbReference>
<dbReference type="GO" id="GO:0016779">
    <property type="term" value="F:nucleotidyltransferase activity"/>
    <property type="evidence" value="ECO:0007669"/>
    <property type="project" value="UniProtKB-KW"/>
</dbReference>
<keyword evidence="2" id="KW-0547">Nucleotide-binding</keyword>
<accession>A0A7Z0EGS9</accession>
<dbReference type="CDD" id="cd00158">
    <property type="entry name" value="RHOD"/>
    <property type="match status" value="1"/>
</dbReference>
<dbReference type="AlphaFoldDB" id="A0A7Z0EGS9"/>
<dbReference type="PANTHER" id="PTHR10953:SF102">
    <property type="entry name" value="ADENYLYLTRANSFERASE AND SULFURTRANSFERASE MOCS3"/>
    <property type="match status" value="1"/>
</dbReference>
<evidence type="ECO:0000256" key="4">
    <source>
        <dbReference type="SAM" id="MobiDB-lite"/>
    </source>
</evidence>
<reference evidence="6 7" key="1">
    <citation type="submission" date="2020-07" db="EMBL/GenBank/DDBJ databases">
        <title>Sequencing the genomes of 1000 actinobacteria strains.</title>
        <authorList>
            <person name="Klenk H.-P."/>
        </authorList>
    </citation>
    <scope>NUCLEOTIDE SEQUENCE [LARGE SCALE GENOMIC DNA]</scope>
    <source>
        <strain evidence="6 7">LI1</strain>
    </source>
</reference>
<proteinExistence type="predicted"/>
<dbReference type="InterPro" id="IPR036873">
    <property type="entry name" value="Rhodanese-like_dom_sf"/>
</dbReference>
<dbReference type="GO" id="GO:0005524">
    <property type="term" value="F:ATP binding"/>
    <property type="evidence" value="ECO:0007669"/>
    <property type="project" value="UniProtKB-KW"/>
</dbReference>
<dbReference type="CDD" id="cd00757">
    <property type="entry name" value="ThiF_MoeB_HesA_family"/>
    <property type="match status" value="1"/>
</dbReference>
<evidence type="ECO:0000256" key="3">
    <source>
        <dbReference type="ARBA" id="ARBA00022840"/>
    </source>
</evidence>
<dbReference type="GO" id="GO:0008641">
    <property type="term" value="F:ubiquitin-like modifier activating enzyme activity"/>
    <property type="evidence" value="ECO:0007669"/>
    <property type="project" value="InterPro"/>
</dbReference>
<dbReference type="RefSeq" id="WP_179579984.1">
    <property type="nucleotide sequence ID" value="NZ_JACCFM010000001.1"/>
</dbReference>